<dbReference type="AlphaFoldDB" id="D6X9Y0"/>
<protein>
    <submittedName>
        <fullName evidence="5">Predicted protein</fullName>
    </submittedName>
</protein>
<dbReference type="Pfam" id="PF00106">
    <property type="entry name" value="adh_short"/>
    <property type="match status" value="1"/>
</dbReference>
<reference evidence="6" key="2">
    <citation type="submission" date="2009-10" db="EMBL/GenBank/DDBJ databases">
        <title>The genome sequence of Streptomyces pristinaespiralis strain ATCC 25486.</title>
        <authorList>
            <consortium name="The Broad Institute Genome Sequencing Platform"/>
            <consortium name="Broad Institute Microbial Sequencing Center"/>
            <person name="Fischbach M."/>
            <person name="Godfrey P."/>
            <person name="Ward D."/>
            <person name="Young S."/>
            <person name="Zeng Q."/>
            <person name="Koehrsen M."/>
            <person name="Alvarado L."/>
            <person name="Berlin A.M."/>
            <person name="Bochicchio J."/>
            <person name="Borenstein D."/>
            <person name="Chapman S.B."/>
            <person name="Chen Z."/>
            <person name="Engels R."/>
            <person name="Freedman E."/>
            <person name="Gellesch M."/>
            <person name="Goldberg J."/>
            <person name="Griggs A."/>
            <person name="Gujja S."/>
            <person name="Heilman E.R."/>
            <person name="Heiman D.I."/>
            <person name="Hepburn T.A."/>
            <person name="Howarth C."/>
            <person name="Jen D."/>
            <person name="Larson L."/>
            <person name="Lewis B."/>
            <person name="Mehta T."/>
            <person name="Park D."/>
            <person name="Pearson M."/>
            <person name="Richards J."/>
            <person name="Roberts A."/>
            <person name="Saif S."/>
            <person name="Shea T.D."/>
            <person name="Shenoy N."/>
            <person name="Sisk P."/>
            <person name="Stolte C."/>
            <person name="Sykes S.N."/>
            <person name="Thomson T."/>
            <person name="Walk T."/>
            <person name="White J."/>
            <person name="Yandava C."/>
            <person name="Straight P."/>
            <person name="Clardy J."/>
            <person name="Hung D."/>
            <person name="Kolter R."/>
            <person name="Mekalanos J."/>
            <person name="Walker S."/>
            <person name="Walsh C.T."/>
            <person name="Wieland-Brown L.C."/>
            <person name="Haas B."/>
            <person name="Nusbaum C."/>
            <person name="Birren B."/>
        </authorList>
    </citation>
    <scope>NUCLEOTIDE SEQUENCE [LARGE SCALE GENOMIC DNA]</scope>
    <source>
        <strain evidence="6">ATCC 25486 / DSM 40338 / CBS 914.69 / JCM 4507 / NBRC 13074 / NRRL 2958 / 5647</strain>
    </source>
</reference>
<dbReference type="PRINTS" id="PR00081">
    <property type="entry name" value="GDHRDH"/>
</dbReference>
<dbReference type="GO" id="GO:0016491">
    <property type="term" value="F:oxidoreductase activity"/>
    <property type="evidence" value="ECO:0007669"/>
    <property type="project" value="UniProtKB-KW"/>
</dbReference>
<dbReference type="InterPro" id="IPR002347">
    <property type="entry name" value="SDR_fam"/>
</dbReference>
<dbReference type="Gene3D" id="3.40.50.720">
    <property type="entry name" value="NAD(P)-binding Rossmann-like Domain"/>
    <property type="match status" value="1"/>
</dbReference>
<dbReference type="InterPro" id="IPR036291">
    <property type="entry name" value="NAD(P)-bd_dom_sf"/>
</dbReference>
<evidence type="ECO:0000256" key="4">
    <source>
        <dbReference type="SAM" id="MobiDB-lite"/>
    </source>
</evidence>
<dbReference type="PANTHER" id="PTHR44196">
    <property type="entry name" value="DEHYDROGENASE/REDUCTASE SDR FAMILY MEMBER 7B"/>
    <property type="match status" value="1"/>
</dbReference>
<gene>
    <name evidence="5" type="ORF">SSDG_06080</name>
</gene>
<evidence type="ECO:0000256" key="3">
    <source>
        <dbReference type="RuleBase" id="RU000363"/>
    </source>
</evidence>
<reference evidence="6" key="1">
    <citation type="submission" date="2008-02" db="EMBL/GenBank/DDBJ databases">
        <authorList>
            <consortium name="The Broad Institute Genome Sequencing Platform"/>
            <person name="Fischbach M."/>
            <person name="Ward D."/>
            <person name="Young S."/>
            <person name="Jaffe D."/>
            <person name="Gnerre S."/>
            <person name="Berlin A."/>
            <person name="Heiman D."/>
            <person name="Hepburn T."/>
            <person name="Sykes S."/>
            <person name="Alvarado L."/>
            <person name="Kodira C.D."/>
            <person name="Straight P."/>
            <person name="Clardy J."/>
            <person name="Hung D."/>
            <person name="Kolter R."/>
            <person name="Mekalanos J."/>
            <person name="Walker S."/>
            <person name="Walsh C.T."/>
            <person name="Lander E."/>
            <person name="Galagan J."/>
            <person name="Nusbaum C."/>
            <person name="Birren B."/>
        </authorList>
    </citation>
    <scope>NUCLEOTIDE SEQUENCE [LARGE SCALE GENOMIC DNA]</scope>
    <source>
        <strain evidence="6">ATCC 25486 / DSM 40338 / CBS 914.69 / JCM 4507 / NBRC 13074 / NRRL 2958 / 5647</strain>
    </source>
</reference>
<feature type="region of interest" description="Disordered" evidence="4">
    <location>
        <begin position="1"/>
        <end position="75"/>
    </location>
</feature>
<dbReference type="EMBL" id="CM000950">
    <property type="protein sequence ID" value="EFH30862.1"/>
    <property type="molecule type" value="Genomic_DNA"/>
</dbReference>
<dbReference type="PANTHER" id="PTHR44196:SF1">
    <property type="entry name" value="DEHYDROGENASE_REDUCTASE SDR FAMILY MEMBER 7B"/>
    <property type="match status" value="1"/>
</dbReference>
<sequence>MNTRVTSPRGTHVAECGGSSEHRPHCAVAPPDLDGAPPRKAVPRTSVDGEGAPRQGADHRGRPLPRSGSSDLAARAREGAEPLRALGSGTSGVLAHRPFSAAARGVARVPDTVARVTVEWMRCGGVPTGADAVSAAHRAASERARTEGRTLSSAVQVDLQGRQALVTGGARGLGAAISRRLAGAGASVLIADVRRDLAEELCEDLARQGGKAESVVLDVRDSAAVTDLFRELDEDGGRVDLLVNNAAVDVCKPIEHLTAEEVSRVITTNLLGPMFLCLETYRRMVARGGGHIVNILSTAANRTWTEAGPYAAGKSGLRAFTHTLFQEAQRDCPGIGVTGIIAGGMATPFILDRFPDADLTLLQSPDIVADTVLYALSVPDTSAVSELVVVPRKEPSWP</sequence>
<name>D6X9Y0_STRE2</name>
<accession>D6X9Y0</accession>
<dbReference type="CDD" id="cd05233">
    <property type="entry name" value="SDR_c"/>
    <property type="match status" value="1"/>
</dbReference>
<dbReference type="Proteomes" id="UP000002805">
    <property type="component" value="Chromosome"/>
</dbReference>
<dbReference type="eggNOG" id="COG4221">
    <property type="taxonomic scope" value="Bacteria"/>
</dbReference>
<evidence type="ECO:0000256" key="1">
    <source>
        <dbReference type="ARBA" id="ARBA00006484"/>
    </source>
</evidence>
<organism evidence="5 6">
    <name type="scientific">Streptomyces pristinaespiralis (strain ATCC 25486 / DSM 40338 / CBS 914.69 / JCM 4507 / KCC S-0507 / NBRC 13074 / NRRL 2958 / 5647)</name>
    <dbReference type="NCBI Taxonomy" id="457429"/>
    <lineage>
        <taxon>Bacteria</taxon>
        <taxon>Bacillati</taxon>
        <taxon>Actinomycetota</taxon>
        <taxon>Actinomycetes</taxon>
        <taxon>Kitasatosporales</taxon>
        <taxon>Streptomycetaceae</taxon>
        <taxon>Streptomyces</taxon>
    </lineage>
</organism>
<evidence type="ECO:0000313" key="5">
    <source>
        <dbReference type="EMBL" id="EFH30862.1"/>
    </source>
</evidence>
<dbReference type="SUPFAM" id="SSF51735">
    <property type="entry name" value="NAD(P)-binding Rossmann-fold domains"/>
    <property type="match status" value="1"/>
</dbReference>
<dbReference type="PRINTS" id="PR00080">
    <property type="entry name" value="SDRFAMILY"/>
</dbReference>
<dbReference type="GO" id="GO:0016020">
    <property type="term" value="C:membrane"/>
    <property type="evidence" value="ECO:0007669"/>
    <property type="project" value="TreeGrafter"/>
</dbReference>
<evidence type="ECO:0000256" key="2">
    <source>
        <dbReference type="ARBA" id="ARBA00023002"/>
    </source>
</evidence>
<evidence type="ECO:0000313" key="6">
    <source>
        <dbReference type="Proteomes" id="UP000002805"/>
    </source>
</evidence>
<keyword evidence="6" id="KW-1185">Reference proteome</keyword>
<dbReference type="HOGENOM" id="CLU_692452_0_0_11"/>
<keyword evidence="2" id="KW-0560">Oxidoreductase</keyword>
<proteinExistence type="inferred from homology"/>
<comment type="similarity">
    <text evidence="1 3">Belongs to the short-chain dehydrogenases/reductases (SDR) family.</text>
</comment>